<dbReference type="EMBL" id="BAAAFO010000004">
    <property type="protein sequence ID" value="GAA0260181.1"/>
    <property type="molecule type" value="Genomic_DNA"/>
</dbReference>
<comment type="caution">
    <text evidence="2">The sequence shown here is derived from an EMBL/GenBank/DDBJ whole genome shotgun (WGS) entry which is preliminary data.</text>
</comment>
<keyword evidence="3" id="KW-1185">Reference proteome</keyword>
<organism evidence="2 3">
    <name type="scientific">Rhodanobacter caeni</name>
    <dbReference type="NCBI Taxonomy" id="657654"/>
    <lineage>
        <taxon>Bacteria</taxon>
        <taxon>Pseudomonadati</taxon>
        <taxon>Pseudomonadota</taxon>
        <taxon>Gammaproteobacteria</taxon>
        <taxon>Lysobacterales</taxon>
        <taxon>Rhodanobacteraceae</taxon>
        <taxon>Rhodanobacter</taxon>
    </lineage>
</organism>
<evidence type="ECO:0000256" key="1">
    <source>
        <dbReference type="SAM" id="MobiDB-lite"/>
    </source>
</evidence>
<dbReference type="Proteomes" id="UP001500657">
    <property type="component" value="Unassembled WGS sequence"/>
</dbReference>
<evidence type="ECO:0000313" key="2">
    <source>
        <dbReference type="EMBL" id="GAA0260181.1"/>
    </source>
</evidence>
<accession>A0ABN0USL4</accession>
<gene>
    <name evidence="2" type="ORF">GCM10009126_27000</name>
</gene>
<feature type="compositionally biased region" description="Basic and acidic residues" evidence="1">
    <location>
        <begin position="28"/>
        <end position="37"/>
    </location>
</feature>
<protein>
    <submittedName>
        <fullName evidence="2">Uncharacterized protein</fullName>
    </submittedName>
</protein>
<sequence>MGGARVNPPKDVGTPPADRGSHSSSISETDRLGELRVEPLPLRVQEIPNGGRTQADLGGDFVDAQHQPGLYIPFLEGIANRFSDSLGNDSRQYLRGTRITYIVHIAALRW</sequence>
<proteinExistence type="predicted"/>
<feature type="region of interest" description="Disordered" evidence="1">
    <location>
        <begin position="1"/>
        <end position="40"/>
    </location>
</feature>
<evidence type="ECO:0000313" key="3">
    <source>
        <dbReference type="Proteomes" id="UP001500657"/>
    </source>
</evidence>
<reference evidence="2 3" key="1">
    <citation type="journal article" date="2019" name="Int. J. Syst. Evol. Microbiol.">
        <title>The Global Catalogue of Microorganisms (GCM) 10K type strain sequencing project: providing services to taxonomists for standard genome sequencing and annotation.</title>
        <authorList>
            <consortium name="The Broad Institute Genomics Platform"/>
            <consortium name="The Broad Institute Genome Sequencing Center for Infectious Disease"/>
            <person name="Wu L."/>
            <person name="Ma J."/>
        </authorList>
    </citation>
    <scope>NUCLEOTIDE SEQUENCE [LARGE SCALE GENOMIC DNA]</scope>
    <source>
        <strain evidence="2 3">JCM 16242</strain>
    </source>
</reference>
<name>A0ABN0USL4_9GAMM</name>